<evidence type="ECO:0000313" key="2">
    <source>
        <dbReference type="Proteomes" id="UP000886653"/>
    </source>
</evidence>
<reference evidence="1" key="1">
    <citation type="submission" date="2013-11" db="EMBL/GenBank/DDBJ databases">
        <title>Genome sequence of the fusiform rust pathogen reveals effectors for host alternation and coevolution with pine.</title>
        <authorList>
            <consortium name="DOE Joint Genome Institute"/>
            <person name="Smith K."/>
            <person name="Pendleton A."/>
            <person name="Kubisiak T."/>
            <person name="Anderson C."/>
            <person name="Salamov A."/>
            <person name="Aerts A."/>
            <person name="Riley R."/>
            <person name="Clum A."/>
            <person name="Lindquist E."/>
            <person name="Ence D."/>
            <person name="Campbell M."/>
            <person name="Kronenberg Z."/>
            <person name="Feau N."/>
            <person name="Dhillon B."/>
            <person name="Hamelin R."/>
            <person name="Burleigh J."/>
            <person name="Smith J."/>
            <person name="Yandell M."/>
            <person name="Nelson C."/>
            <person name="Grigoriev I."/>
            <person name="Davis J."/>
        </authorList>
    </citation>
    <scope>NUCLEOTIDE SEQUENCE</scope>
    <source>
        <strain evidence="1">G11</strain>
    </source>
</reference>
<dbReference type="EMBL" id="MU167278">
    <property type="protein sequence ID" value="KAG0145373.1"/>
    <property type="molecule type" value="Genomic_DNA"/>
</dbReference>
<protein>
    <submittedName>
        <fullName evidence="1">Uncharacterized protein</fullName>
    </submittedName>
</protein>
<proteinExistence type="predicted"/>
<dbReference type="Proteomes" id="UP000886653">
    <property type="component" value="Unassembled WGS sequence"/>
</dbReference>
<evidence type="ECO:0000313" key="1">
    <source>
        <dbReference type="EMBL" id="KAG0145373.1"/>
    </source>
</evidence>
<sequence length="101" mass="11201">MDIDINAIDQSNPTAAVRRICHTCRLCYNCCKPYDDSHIKNGRQVCQKATDSDIIQLLKAATTAISVIDTILPDEDITFETTSAITEQLELYWQSAAPGHS</sequence>
<keyword evidence="2" id="KW-1185">Reference proteome</keyword>
<organism evidence="1 2">
    <name type="scientific">Cronartium quercuum f. sp. fusiforme G11</name>
    <dbReference type="NCBI Taxonomy" id="708437"/>
    <lineage>
        <taxon>Eukaryota</taxon>
        <taxon>Fungi</taxon>
        <taxon>Dikarya</taxon>
        <taxon>Basidiomycota</taxon>
        <taxon>Pucciniomycotina</taxon>
        <taxon>Pucciniomycetes</taxon>
        <taxon>Pucciniales</taxon>
        <taxon>Coleosporiaceae</taxon>
        <taxon>Cronartium</taxon>
    </lineage>
</organism>
<comment type="caution">
    <text evidence="1">The sequence shown here is derived from an EMBL/GenBank/DDBJ whole genome shotgun (WGS) entry which is preliminary data.</text>
</comment>
<gene>
    <name evidence="1" type="ORF">CROQUDRAFT_579847</name>
</gene>
<dbReference type="AlphaFoldDB" id="A0A9P6TC81"/>
<accession>A0A9P6TC81</accession>
<dbReference type="OrthoDB" id="10610299at2759"/>
<name>A0A9P6TC81_9BASI</name>